<evidence type="ECO:0000313" key="3">
    <source>
        <dbReference type="Proteomes" id="UP000007471"/>
    </source>
</evidence>
<sequence>MIRWLVRIGALYAAYKLGEAAGRSEQEVIPLPPSDRQRQPGRQERTDLGVEPS</sequence>
<proteinExistence type="predicted"/>
<dbReference type="AlphaFoldDB" id="E8TPB2"/>
<evidence type="ECO:0000256" key="1">
    <source>
        <dbReference type="SAM" id="MobiDB-lite"/>
    </source>
</evidence>
<protein>
    <submittedName>
        <fullName evidence="2">Uncharacterized protein</fullName>
    </submittedName>
</protein>
<dbReference type="HOGENOM" id="CLU_3063265_0_0_5"/>
<name>E8TPB2_MESCW</name>
<dbReference type="KEGG" id="mci:Mesci_6150"/>
<evidence type="ECO:0000313" key="2">
    <source>
        <dbReference type="EMBL" id="ADV15147.1"/>
    </source>
</evidence>
<organism evidence="2 3">
    <name type="scientific">Mesorhizobium ciceri biovar biserrulae (strain HAMBI 2942 / LMG 23838 / WSM1271)</name>
    <dbReference type="NCBI Taxonomy" id="765698"/>
    <lineage>
        <taxon>Bacteria</taxon>
        <taxon>Pseudomonadati</taxon>
        <taxon>Pseudomonadota</taxon>
        <taxon>Alphaproteobacteria</taxon>
        <taxon>Hyphomicrobiales</taxon>
        <taxon>Phyllobacteriaceae</taxon>
        <taxon>Mesorhizobium</taxon>
    </lineage>
</organism>
<dbReference type="Proteomes" id="UP000007471">
    <property type="component" value="Plasmid pMESCI01"/>
</dbReference>
<keyword evidence="2" id="KW-0614">Plasmid</keyword>
<feature type="compositionally biased region" description="Basic and acidic residues" evidence="1">
    <location>
        <begin position="35"/>
        <end position="53"/>
    </location>
</feature>
<accession>E8TPB2</accession>
<gene>
    <name evidence="2" type="ordered locus">Mesci_6150</name>
</gene>
<dbReference type="EMBL" id="CP002448">
    <property type="protein sequence ID" value="ADV15147.1"/>
    <property type="molecule type" value="Genomic_DNA"/>
</dbReference>
<feature type="region of interest" description="Disordered" evidence="1">
    <location>
        <begin position="23"/>
        <end position="53"/>
    </location>
</feature>
<reference evidence="3" key="1">
    <citation type="submission" date="2011-01" db="EMBL/GenBank/DDBJ databases">
        <title>Complete sequence of plasmid of Mesorhizobium ciceri bv. biserrulae WSM1271.</title>
        <authorList>
            <person name="Lucas S."/>
            <person name="Copeland A."/>
            <person name="Lapidus A."/>
            <person name="Cheng J.-F."/>
            <person name="Goodwin L."/>
            <person name="Pitluck S."/>
            <person name="Teshima H."/>
            <person name="Detter J.C."/>
            <person name="Han C."/>
            <person name="Tapia R."/>
            <person name="Land M."/>
            <person name="Hauser L."/>
            <person name="Kyrpides N."/>
            <person name="Ivanova N."/>
            <person name="Nandasena K."/>
            <person name="Reeve W.G."/>
            <person name="Howieson J.G."/>
            <person name="O'Hara G."/>
            <person name="Tiwari R.P."/>
            <person name="Woyke T."/>
        </authorList>
    </citation>
    <scope>NUCLEOTIDE SEQUENCE [LARGE SCALE GENOMIC DNA]</scope>
    <source>
        <strain evidence="3">HAMBI 2942 / LMG 23838 / WSM1271</strain>
        <plasmid evidence="3">Plasmid pMESCI01</plasmid>
    </source>
</reference>
<geneLocation type="plasmid" evidence="2 3">
    <name>pMESCI01</name>
</geneLocation>
<dbReference type="OrthoDB" id="8088950at2"/>